<keyword evidence="1" id="KW-0732">Signal</keyword>
<dbReference type="InterPro" id="IPR036582">
    <property type="entry name" value="Mao_N_sf"/>
</dbReference>
<evidence type="ECO:0000256" key="1">
    <source>
        <dbReference type="SAM" id="SignalP"/>
    </source>
</evidence>
<dbReference type="OrthoDB" id="2680104at2"/>
<dbReference type="InterPro" id="IPR012854">
    <property type="entry name" value="Cu_amine_oxidase-like_N"/>
</dbReference>
<accession>A0A3M8DSP5</accession>
<keyword evidence="4" id="KW-1185">Reference proteome</keyword>
<protein>
    <recommendedName>
        <fullName evidence="2">Copper amine oxidase-like N-terminal domain-containing protein</fullName>
    </recommendedName>
</protein>
<dbReference type="Proteomes" id="UP000271031">
    <property type="component" value="Unassembled WGS sequence"/>
</dbReference>
<feature type="chain" id="PRO_5039164630" description="Copper amine oxidase-like N-terminal domain-containing protein" evidence="1">
    <location>
        <begin position="27"/>
        <end position="246"/>
    </location>
</feature>
<comment type="caution">
    <text evidence="3">The sequence shown here is derived from an EMBL/GenBank/DDBJ whole genome shotgun (WGS) entry which is preliminary data.</text>
</comment>
<feature type="domain" description="Copper amine oxidase-like N-terminal" evidence="2">
    <location>
        <begin position="33"/>
        <end position="125"/>
    </location>
</feature>
<sequence length="246" mass="27025">MEGLVMVKKWLLTGLLACSLSSVAYADASSKPNGAAAVAGAVVFLPAQTVMQQYDVDLFYHYNSQMFLMMSGNNSVYFQVNQPVLYINGKQVRSGVFAKYENGALMIPARYLTDGLQIVLKPQGQEAQQKADGATASGLFHKWQLFLPGIAWETHPNSGQSTIYQGADTLQGSLDIHADGTYEWISSRDNKTITGVWTRTDSMEEPILLLQGEGGDDYRIGIYKGALFIKAKSSGWLYYLSGRLLP</sequence>
<proteinExistence type="predicted"/>
<evidence type="ECO:0000259" key="2">
    <source>
        <dbReference type="Pfam" id="PF07833"/>
    </source>
</evidence>
<reference evidence="3 4" key="1">
    <citation type="submission" date="2018-10" db="EMBL/GenBank/DDBJ databases">
        <title>Phylogenomics of Brevibacillus.</title>
        <authorList>
            <person name="Dunlap C."/>
        </authorList>
    </citation>
    <scope>NUCLEOTIDE SEQUENCE [LARGE SCALE GENOMIC DNA]</scope>
    <source>
        <strain evidence="3 4">JCM 15716</strain>
    </source>
</reference>
<dbReference type="Gene3D" id="3.30.457.10">
    <property type="entry name" value="Copper amine oxidase-like, N-terminal domain"/>
    <property type="match status" value="1"/>
</dbReference>
<evidence type="ECO:0000313" key="3">
    <source>
        <dbReference type="EMBL" id="RNB91193.1"/>
    </source>
</evidence>
<organism evidence="3 4">
    <name type="scientific">Brevibacillus fluminis</name>
    <dbReference type="NCBI Taxonomy" id="511487"/>
    <lineage>
        <taxon>Bacteria</taxon>
        <taxon>Bacillati</taxon>
        <taxon>Bacillota</taxon>
        <taxon>Bacilli</taxon>
        <taxon>Bacillales</taxon>
        <taxon>Paenibacillaceae</taxon>
        <taxon>Brevibacillus</taxon>
    </lineage>
</organism>
<evidence type="ECO:0000313" key="4">
    <source>
        <dbReference type="Proteomes" id="UP000271031"/>
    </source>
</evidence>
<name>A0A3M8DSP5_9BACL</name>
<dbReference type="Pfam" id="PF07833">
    <property type="entry name" value="Cu_amine_oxidN1"/>
    <property type="match status" value="1"/>
</dbReference>
<dbReference type="EMBL" id="RHHQ01000006">
    <property type="protein sequence ID" value="RNB91193.1"/>
    <property type="molecule type" value="Genomic_DNA"/>
</dbReference>
<feature type="signal peptide" evidence="1">
    <location>
        <begin position="1"/>
        <end position="26"/>
    </location>
</feature>
<gene>
    <name evidence="3" type="ORF">EDM56_06310</name>
</gene>
<dbReference type="AlphaFoldDB" id="A0A3M8DSP5"/>
<dbReference type="SUPFAM" id="SSF55383">
    <property type="entry name" value="Copper amine oxidase, domain N"/>
    <property type="match status" value="1"/>
</dbReference>